<evidence type="ECO:0000256" key="8">
    <source>
        <dbReference type="SAM" id="Phobius"/>
    </source>
</evidence>
<keyword evidence="2 8" id="KW-0812">Transmembrane</keyword>
<keyword evidence="12" id="KW-1185">Reference proteome</keyword>
<feature type="region of interest" description="Disordered" evidence="7">
    <location>
        <begin position="317"/>
        <end position="339"/>
    </location>
</feature>
<name>L7JVE2_TRAHO</name>
<dbReference type="HOGENOM" id="CLU_379063_0_0_1"/>
<dbReference type="OMA" id="RDRTGDH"/>
<dbReference type="PROSITE" id="PS00211">
    <property type="entry name" value="ABC_TRANSPORTER_1"/>
    <property type="match status" value="1"/>
</dbReference>
<accession>L7JVE2</accession>
<dbReference type="Gene3D" id="3.40.50.300">
    <property type="entry name" value="P-loop containing nucleotide triphosphate hydrolases"/>
    <property type="match status" value="2"/>
</dbReference>
<protein>
    <submittedName>
        <fullName evidence="11">Mitochondrial Fe/S cluster exporter, ABC superfamily</fullName>
        <ecNumber evidence="11">3.6.3.27</ecNumber>
        <ecNumber evidence="11">3.6.3.44</ecNumber>
    </submittedName>
</protein>
<evidence type="ECO:0000313" key="11">
    <source>
        <dbReference type="EMBL" id="ELQ74697.1"/>
    </source>
</evidence>
<dbReference type="EMBL" id="JH994030">
    <property type="protein sequence ID" value="ELQ74697.1"/>
    <property type="molecule type" value="Genomic_DNA"/>
</dbReference>
<keyword evidence="11" id="KW-0378">Hydrolase</keyword>
<dbReference type="GO" id="GO:0005524">
    <property type="term" value="F:ATP binding"/>
    <property type="evidence" value="ECO:0007669"/>
    <property type="project" value="UniProtKB-KW"/>
</dbReference>
<feature type="transmembrane region" description="Helical" evidence="8">
    <location>
        <begin position="155"/>
        <end position="177"/>
    </location>
</feature>
<evidence type="ECO:0000256" key="1">
    <source>
        <dbReference type="ARBA" id="ARBA00004141"/>
    </source>
</evidence>
<dbReference type="GO" id="GO:0016020">
    <property type="term" value="C:membrane"/>
    <property type="evidence" value="ECO:0007669"/>
    <property type="project" value="UniProtKB-SubCell"/>
</dbReference>
<dbReference type="Pfam" id="PF00005">
    <property type="entry name" value="ABC_tran"/>
    <property type="match status" value="1"/>
</dbReference>
<dbReference type="EC" id="3.6.3.27" evidence="11"/>
<dbReference type="Proteomes" id="UP000011185">
    <property type="component" value="Unassembled WGS sequence"/>
</dbReference>
<feature type="compositionally biased region" description="Basic and acidic residues" evidence="7">
    <location>
        <begin position="317"/>
        <end position="331"/>
    </location>
</feature>
<dbReference type="InterPro" id="IPR036640">
    <property type="entry name" value="ABC1_TM_sf"/>
</dbReference>
<keyword evidence="6 8" id="KW-0472">Membrane</keyword>
<dbReference type="PANTHER" id="PTHR24221:SF503">
    <property type="entry name" value="MITOCHONDRIAL POTASSIUM CHANNEL ATP-BINDING SUBUNIT"/>
    <property type="match status" value="1"/>
</dbReference>
<proteinExistence type="predicted"/>
<dbReference type="InterPro" id="IPR039421">
    <property type="entry name" value="Type_1_exporter"/>
</dbReference>
<feature type="transmembrane region" description="Helical" evidence="8">
    <location>
        <begin position="55"/>
        <end position="73"/>
    </location>
</feature>
<dbReference type="InterPro" id="IPR017871">
    <property type="entry name" value="ABC_transporter-like_CS"/>
</dbReference>
<sequence>MNIHLYIFKRYVILNTTLALFMPPILTCIILSKYLKIYASSILKDIGQAIEDSHTVSRLIIKLGACYLLYAFFNEIYDFIAASPIQRAARHASNDFLRNCLMERVRLYECSSGEVGRTLVRSASAVSDLIDITLLEILPLLITFVLALTEMYRKFGYAAFMYNVMMLIVYIVITFAITRYRMRYRRRNNMYENRAHSKCLECIRNVDTITVYKTVQFELNQYDDINKKVQFYSSRQYQSLALLNLTQKVILYIFMVTYLYRVRESLGNDQLLQYFSICSTIIEELSNLGCIYHRFSKAIVDLNTPFVRDMAETNQTYDRKPSVNLTEEPRTKRNTHVGNAVDQYHARGHEETNNDGRNSNNYAQKGKNICREENINTDQESKNDIQENGRAIPFINTKPLLQFQNVTIKHKNTPILTNLTFNVAQYAKVAIVGPNGAGKSSIIKAILKLTPYSGQIQKIENTRLTYTSQEPQLFADTVLYNVAYGSKAKLRCIIAIAMKMGVHKDILRMRGYGSLLTENARNLSGGERQKITLLRNVVYGICACGDGVDCAHCEGCRDGSVQEWSDEEERNVKISVADRESITQFNDDHQAFNSDFVPYEVTMQDDTYQNATEDRGSTTNYNMMYDVDEISSKNEETFYPSAKNSPSILMLFDEATSAMDKSSEYDVIERLFDVCSECTVLMVIHNLTILHLFDTIIYVDKELEIGSFDRLMQKKGNFYLFYERMRKERRD</sequence>
<organism evidence="11 12">
    <name type="scientific">Trachipleistophora hominis</name>
    <name type="common">Microsporidian parasite</name>
    <dbReference type="NCBI Taxonomy" id="72359"/>
    <lineage>
        <taxon>Eukaryota</taxon>
        <taxon>Fungi</taxon>
        <taxon>Fungi incertae sedis</taxon>
        <taxon>Microsporidia</taxon>
        <taxon>Pleistophoridae</taxon>
        <taxon>Trachipleistophora</taxon>
    </lineage>
</organism>
<dbReference type="InParanoid" id="L7JVE2"/>
<keyword evidence="3" id="KW-0547">Nucleotide-binding</keyword>
<dbReference type="PANTHER" id="PTHR24221">
    <property type="entry name" value="ATP-BINDING CASSETTE SUB-FAMILY B"/>
    <property type="match status" value="1"/>
</dbReference>
<evidence type="ECO:0000259" key="9">
    <source>
        <dbReference type="PROSITE" id="PS50893"/>
    </source>
</evidence>
<feature type="domain" description="ABC transmembrane type-1" evidence="10">
    <location>
        <begin position="12"/>
        <end position="256"/>
    </location>
</feature>
<dbReference type="InterPro" id="IPR003439">
    <property type="entry name" value="ABC_transporter-like_ATP-bd"/>
</dbReference>
<gene>
    <name evidence="11" type="ORF">THOM_2384</name>
</gene>
<evidence type="ECO:0000256" key="2">
    <source>
        <dbReference type="ARBA" id="ARBA00022692"/>
    </source>
</evidence>
<dbReference type="STRING" id="72359.L7JVE2"/>
<keyword evidence="5 8" id="KW-1133">Transmembrane helix</keyword>
<dbReference type="InterPro" id="IPR011527">
    <property type="entry name" value="ABC1_TM_dom"/>
</dbReference>
<dbReference type="SMART" id="SM00382">
    <property type="entry name" value="AAA"/>
    <property type="match status" value="1"/>
</dbReference>
<dbReference type="VEuPathDB" id="MicrosporidiaDB:THOM_2384"/>
<dbReference type="PROSITE" id="PS50893">
    <property type="entry name" value="ABC_TRANSPORTER_2"/>
    <property type="match status" value="1"/>
</dbReference>
<dbReference type="OrthoDB" id="6500128at2759"/>
<evidence type="ECO:0000256" key="3">
    <source>
        <dbReference type="ARBA" id="ARBA00022741"/>
    </source>
</evidence>
<dbReference type="Pfam" id="PF00664">
    <property type="entry name" value="ABC_membrane"/>
    <property type="match status" value="1"/>
</dbReference>
<feature type="domain" description="ABC transporter" evidence="9">
    <location>
        <begin position="401"/>
        <end position="620"/>
    </location>
</feature>
<evidence type="ECO:0000259" key="10">
    <source>
        <dbReference type="PROSITE" id="PS50929"/>
    </source>
</evidence>
<keyword evidence="4" id="KW-0067">ATP-binding</keyword>
<dbReference type="SUPFAM" id="SSF90123">
    <property type="entry name" value="ABC transporter transmembrane region"/>
    <property type="match status" value="1"/>
</dbReference>
<evidence type="ECO:0000256" key="7">
    <source>
        <dbReference type="SAM" id="MobiDB-lite"/>
    </source>
</evidence>
<dbReference type="Gene3D" id="1.20.1560.10">
    <property type="entry name" value="ABC transporter type 1, transmembrane domain"/>
    <property type="match status" value="1"/>
</dbReference>
<dbReference type="AlphaFoldDB" id="L7JVE2"/>
<evidence type="ECO:0000256" key="5">
    <source>
        <dbReference type="ARBA" id="ARBA00022989"/>
    </source>
</evidence>
<dbReference type="SUPFAM" id="SSF52540">
    <property type="entry name" value="P-loop containing nucleoside triphosphate hydrolases"/>
    <property type="match status" value="2"/>
</dbReference>
<feature type="transmembrane region" description="Helical" evidence="8">
    <location>
        <begin position="12"/>
        <end position="35"/>
    </location>
</feature>
<dbReference type="GO" id="GO:0016887">
    <property type="term" value="F:ATP hydrolysis activity"/>
    <property type="evidence" value="ECO:0007669"/>
    <property type="project" value="InterPro"/>
</dbReference>
<feature type="transmembrane region" description="Helical" evidence="8">
    <location>
        <begin position="129"/>
        <end position="149"/>
    </location>
</feature>
<dbReference type="GO" id="GO:0140359">
    <property type="term" value="F:ABC-type transporter activity"/>
    <property type="evidence" value="ECO:0007669"/>
    <property type="project" value="InterPro"/>
</dbReference>
<dbReference type="PROSITE" id="PS50929">
    <property type="entry name" value="ABC_TM1F"/>
    <property type="match status" value="1"/>
</dbReference>
<reference evidence="11 12" key="1">
    <citation type="journal article" date="2012" name="PLoS Pathog.">
        <title>The genome of the obligate intracellular parasite Trachipleistophora hominis: new insights into microsporidian genome dynamics and reductive evolution.</title>
        <authorList>
            <person name="Heinz E."/>
            <person name="Williams T.A."/>
            <person name="Nakjang S."/>
            <person name="Noel C.J."/>
            <person name="Swan D.C."/>
            <person name="Goldberg A.V."/>
            <person name="Harris S.R."/>
            <person name="Weinmaier T."/>
            <person name="Markert S."/>
            <person name="Becher D."/>
            <person name="Bernhardt J."/>
            <person name="Dagan T."/>
            <person name="Hacker C."/>
            <person name="Lucocq J.M."/>
            <person name="Schweder T."/>
            <person name="Rattei T."/>
            <person name="Hall N."/>
            <person name="Hirt R.P."/>
            <person name="Embley T.M."/>
        </authorList>
    </citation>
    <scope>NUCLEOTIDE SEQUENCE [LARGE SCALE GENOMIC DNA]</scope>
</reference>
<evidence type="ECO:0000313" key="12">
    <source>
        <dbReference type="Proteomes" id="UP000011185"/>
    </source>
</evidence>
<dbReference type="InterPro" id="IPR003593">
    <property type="entry name" value="AAA+_ATPase"/>
</dbReference>
<feature type="transmembrane region" description="Helical" evidence="8">
    <location>
        <begin position="240"/>
        <end position="260"/>
    </location>
</feature>
<dbReference type="EC" id="3.6.3.44" evidence="11"/>
<comment type="subcellular location">
    <subcellularLocation>
        <location evidence="1">Membrane</location>
        <topology evidence="1">Multi-pass membrane protein</topology>
    </subcellularLocation>
</comment>
<evidence type="ECO:0000256" key="6">
    <source>
        <dbReference type="ARBA" id="ARBA00023136"/>
    </source>
</evidence>
<dbReference type="InterPro" id="IPR027417">
    <property type="entry name" value="P-loop_NTPase"/>
</dbReference>
<evidence type="ECO:0000256" key="4">
    <source>
        <dbReference type="ARBA" id="ARBA00022840"/>
    </source>
</evidence>